<sequence>MDTLNLRLAEEKNFHSEILLFSFNPEHDIIVVCSANGDVIAYQAYIRKVWALGTRNQRKKPVSLAWRPDGQVLAVTFSNRSLVLASVQDGHSLLTETLPFEIRSCNWIERQQDENNHNEFESIPIDDYLPVLVDLPSINRARKHVIDPPDDLFSLDKQTKLNILILFGTNDILLRAFGLWPLLLINRTSLPTDQSLLSVTMSSSLDTLCLLTKCDLSVNYSLFECTSFLSDYHHDYFHLTRSLCRIKSLILFNDKILTTLTELTTKCFSDFQSRVNTFCETIQQQEIKQWTFQCELMSLLATGNCSEHMQQNFFGNIFDYGYAKKLVTSFDETRIKSKELIVMFGRTIEHIFGYLVEIKGLQQWYGKFDQIEFDTNILQCNTKKIKDLFYSMKFFFFCFQRTIEHIFGYLVEIKGLQQWYGKFDQIEFDTNILQSCLSNAGSLLLKINEYTDFIHEMSDVYTFFLRWLGFVAHQLHTSKHNTSTHHDEQIECTEADWDHLIEFIDSYCSFDEPVLDIFSMYLKSENLPESLTRNSAYRKLFDHSNNNTNNNKHTVFSPKPRRSLLGAYQDLKQSITKAFEVRTQNSNIQTNKSLPLLASIPIDQQSSSTIEFDHRRSQHAISYIVQQNSLQFHLINYTSTSKQCIVRLIDLQQIFGPHRSVVNFKFYDDDKLAIVCSNTADLNNGNNNEIPLFNKNHQSSLMIINFKSSIDSQTVDFIGNNTNIILTYSLKDIPAKLTVDGRRNLIAVWSKNRKLSTFIHNPSDDLTQGSSSSSSQAPSRMDDESTLVQSGSITTTMISSQENSNKNLLIRHGSSSIADDDDDDRKRKKRRNRTTFTSYQLEEMERIFQKTHYPDVYIREQLALRCDLTEARVQVWFQNRRAKWRKRERYANLPQMRALTLPTPNPYDISFLSATNNQYPSLTTGNSWCPSSATSLNHFPLRDHYSSADTSSTSVLMSNALPNFMNMPYVFPSLSHPSSTNNFNSSSYIGYNIHSDHRNTSLAALRLKAHEHSVAFGGL</sequence>
<dbReference type="InterPro" id="IPR003654">
    <property type="entry name" value="OAR_dom"/>
</dbReference>
<evidence type="ECO:0000259" key="16">
    <source>
        <dbReference type="PROSITE" id="PS50071"/>
    </source>
</evidence>
<dbReference type="InterPro" id="IPR017970">
    <property type="entry name" value="Homeobox_CS"/>
</dbReference>
<dbReference type="PROSITE" id="PS50803">
    <property type="entry name" value="OAR"/>
    <property type="match status" value="1"/>
</dbReference>
<keyword evidence="10 13" id="KW-0539">Nucleus</keyword>
<evidence type="ECO:0000313" key="18">
    <source>
        <dbReference type="EMBL" id="CAF1345063.1"/>
    </source>
</evidence>
<evidence type="ECO:0000256" key="4">
    <source>
        <dbReference type="ARBA" id="ARBA00022553"/>
    </source>
</evidence>
<evidence type="ECO:0000256" key="15">
    <source>
        <dbReference type="SAM" id="MobiDB-lite"/>
    </source>
</evidence>
<keyword evidence="8" id="KW-0010">Activator</keyword>
<dbReference type="PANTHER" id="PTHR24329">
    <property type="entry name" value="HOMEOBOX PROTEIN ARISTALESS"/>
    <property type="match status" value="1"/>
</dbReference>
<evidence type="ECO:0000256" key="5">
    <source>
        <dbReference type="ARBA" id="ARBA00023015"/>
    </source>
</evidence>
<dbReference type="GO" id="GO:0000981">
    <property type="term" value="F:DNA-binding transcription factor activity, RNA polymerase II-specific"/>
    <property type="evidence" value="ECO:0007669"/>
    <property type="project" value="InterPro"/>
</dbReference>
<accession>A0A815H1B6</accession>
<dbReference type="PROSITE" id="PS50071">
    <property type="entry name" value="HOMEOBOX_2"/>
    <property type="match status" value="1"/>
</dbReference>
<feature type="domain" description="Homeobox" evidence="16">
    <location>
        <begin position="827"/>
        <end position="887"/>
    </location>
</feature>
<keyword evidence="9" id="KW-0804">Transcription</keyword>
<dbReference type="EMBL" id="CAJNOG010000726">
    <property type="protein sequence ID" value="CAF1345063.1"/>
    <property type="molecule type" value="Genomic_DNA"/>
</dbReference>
<dbReference type="InterPro" id="IPR024977">
    <property type="entry name" value="Apc4-like_WD40_dom"/>
</dbReference>
<evidence type="ECO:0000256" key="8">
    <source>
        <dbReference type="ARBA" id="ARBA00023159"/>
    </source>
</evidence>
<protein>
    <recommendedName>
        <fullName evidence="12">Homeobox protein aristaless-like 4</fullName>
    </recommendedName>
</protein>
<dbReference type="InterPro" id="IPR050649">
    <property type="entry name" value="Paired_Homeobox_TFs"/>
</dbReference>
<feature type="region of interest" description="Disordered" evidence="15">
    <location>
        <begin position="809"/>
        <end position="831"/>
    </location>
</feature>
<dbReference type="SMART" id="SM00389">
    <property type="entry name" value="HOX"/>
    <property type="match status" value="1"/>
</dbReference>
<keyword evidence="4" id="KW-0597">Phosphoprotein</keyword>
<evidence type="ECO:0000256" key="12">
    <source>
        <dbReference type="ARBA" id="ARBA00074894"/>
    </source>
</evidence>
<feature type="compositionally biased region" description="Polar residues" evidence="15">
    <location>
        <begin position="760"/>
        <end position="769"/>
    </location>
</feature>
<dbReference type="GO" id="GO:0005634">
    <property type="term" value="C:nucleus"/>
    <property type="evidence" value="ECO:0007669"/>
    <property type="project" value="UniProtKB-SubCell"/>
</dbReference>
<dbReference type="FunFam" id="1.10.10.60:FF:000127">
    <property type="entry name" value="homeobox protein aristaless-like 4"/>
    <property type="match status" value="1"/>
</dbReference>
<evidence type="ECO:0000256" key="7">
    <source>
        <dbReference type="ARBA" id="ARBA00023155"/>
    </source>
</evidence>
<proteinExistence type="inferred from homology"/>
<evidence type="ECO:0000256" key="2">
    <source>
        <dbReference type="ARBA" id="ARBA00005733"/>
    </source>
</evidence>
<dbReference type="Pfam" id="PF03826">
    <property type="entry name" value="OAR"/>
    <property type="match status" value="1"/>
</dbReference>
<dbReference type="CDD" id="cd00086">
    <property type="entry name" value="homeodomain"/>
    <property type="match status" value="1"/>
</dbReference>
<keyword evidence="7 13" id="KW-0371">Homeobox</keyword>
<dbReference type="InterPro" id="IPR001356">
    <property type="entry name" value="HD"/>
</dbReference>
<evidence type="ECO:0000256" key="1">
    <source>
        <dbReference type="ARBA" id="ARBA00004123"/>
    </source>
</evidence>
<feature type="region of interest" description="Disordered" evidence="15">
    <location>
        <begin position="760"/>
        <end position="788"/>
    </location>
</feature>
<comment type="similarity">
    <text evidence="2">Belongs to the paired homeobox family.</text>
</comment>
<comment type="subunit">
    <text evidence="11">Binds DNA.</text>
</comment>
<dbReference type="AlphaFoldDB" id="A0A815H1B6"/>
<dbReference type="InterPro" id="IPR024790">
    <property type="entry name" value="APC4_long_dom"/>
</dbReference>
<dbReference type="InterPro" id="IPR036322">
    <property type="entry name" value="WD40_repeat_dom_sf"/>
</dbReference>
<name>A0A815H1B6_9BILA</name>
<evidence type="ECO:0000256" key="14">
    <source>
        <dbReference type="RuleBase" id="RU000682"/>
    </source>
</evidence>
<reference evidence="18" key="1">
    <citation type="submission" date="2021-02" db="EMBL/GenBank/DDBJ databases">
        <authorList>
            <person name="Nowell W R."/>
        </authorList>
    </citation>
    <scope>NUCLEOTIDE SEQUENCE</scope>
</reference>
<gene>
    <name evidence="18" type="ORF">JYZ213_LOCUS34715</name>
</gene>
<dbReference type="Pfam" id="PF12894">
    <property type="entry name" value="ANAPC4_WD40"/>
    <property type="match status" value="1"/>
</dbReference>
<evidence type="ECO:0000256" key="10">
    <source>
        <dbReference type="ARBA" id="ARBA00023242"/>
    </source>
</evidence>
<keyword evidence="6 13" id="KW-0238">DNA-binding</keyword>
<dbReference type="Gene3D" id="1.10.10.60">
    <property type="entry name" value="Homeodomain-like"/>
    <property type="match status" value="1"/>
</dbReference>
<dbReference type="GO" id="GO:0048513">
    <property type="term" value="P:animal organ development"/>
    <property type="evidence" value="ECO:0007669"/>
    <property type="project" value="UniProtKB-ARBA"/>
</dbReference>
<keyword evidence="3" id="KW-0217">Developmental protein</keyword>
<dbReference type="PANTHER" id="PTHR24329:SF543">
    <property type="entry name" value="FI01017P-RELATED"/>
    <property type="match status" value="1"/>
</dbReference>
<dbReference type="GO" id="GO:0000977">
    <property type="term" value="F:RNA polymerase II transcription regulatory region sequence-specific DNA binding"/>
    <property type="evidence" value="ECO:0007669"/>
    <property type="project" value="TreeGrafter"/>
</dbReference>
<evidence type="ECO:0000256" key="6">
    <source>
        <dbReference type="ARBA" id="ARBA00023125"/>
    </source>
</evidence>
<evidence type="ECO:0000256" key="3">
    <source>
        <dbReference type="ARBA" id="ARBA00022473"/>
    </source>
</evidence>
<dbReference type="SUPFAM" id="SSF50978">
    <property type="entry name" value="WD40 repeat-like"/>
    <property type="match status" value="1"/>
</dbReference>
<feature type="DNA-binding region" description="Homeobox" evidence="13">
    <location>
        <begin position="829"/>
        <end position="888"/>
    </location>
</feature>
<evidence type="ECO:0000313" key="19">
    <source>
        <dbReference type="Proteomes" id="UP000663845"/>
    </source>
</evidence>
<keyword evidence="5" id="KW-0805">Transcription regulation</keyword>
<dbReference type="Pfam" id="PF12896">
    <property type="entry name" value="ANAPC4"/>
    <property type="match status" value="2"/>
</dbReference>
<comment type="subcellular location">
    <subcellularLocation>
        <location evidence="1 13 14">Nucleus</location>
    </subcellularLocation>
</comment>
<dbReference type="Proteomes" id="UP000663845">
    <property type="component" value="Unassembled WGS sequence"/>
</dbReference>
<dbReference type="InterPro" id="IPR009057">
    <property type="entry name" value="Homeodomain-like_sf"/>
</dbReference>
<dbReference type="SUPFAM" id="SSF46689">
    <property type="entry name" value="Homeodomain-like"/>
    <property type="match status" value="1"/>
</dbReference>
<dbReference type="PROSITE" id="PS00027">
    <property type="entry name" value="HOMEOBOX_1"/>
    <property type="match status" value="1"/>
</dbReference>
<evidence type="ECO:0000256" key="11">
    <source>
        <dbReference type="ARBA" id="ARBA00064179"/>
    </source>
</evidence>
<dbReference type="Pfam" id="PF00046">
    <property type="entry name" value="Homeodomain"/>
    <property type="match status" value="1"/>
</dbReference>
<evidence type="ECO:0000256" key="9">
    <source>
        <dbReference type="ARBA" id="ARBA00023163"/>
    </source>
</evidence>
<evidence type="ECO:0000259" key="17">
    <source>
        <dbReference type="PROSITE" id="PS50803"/>
    </source>
</evidence>
<organism evidence="18 19">
    <name type="scientific">Adineta steineri</name>
    <dbReference type="NCBI Taxonomy" id="433720"/>
    <lineage>
        <taxon>Eukaryota</taxon>
        <taxon>Metazoa</taxon>
        <taxon>Spiralia</taxon>
        <taxon>Gnathifera</taxon>
        <taxon>Rotifera</taxon>
        <taxon>Eurotatoria</taxon>
        <taxon>Bdelloidea</taxon>
        <taxon>Adinetida</taxon>
        <taxon>Adinetidae</taxon>
        <taxon>Adineta</taxon>
    </lineage>
</organism>
<comment type="caution">
    <text evidence="18">The sequence shown here is derived from an EMBL/GenBank/DDBJ whole genome shotgun (WGS) entry which is preliminary data.</text>
</comment>
<evidence type="ECO:0000256" key="13">
    <source>
        <dbReference type="PROSITE-ProRule" id="PRU00108"/>
    </source>
</evidence>
<feature type="domain" description="OAR" evidence="17">
    <location>
        <begin position="1000"/>
        <end position="1013"/>
    </location>
</feature>